<accession>A0A261SGX2</accession>
<sequence length="128" mass="14782">MVSQSPFFAYAFSLLITCFITCAISGLYLFFVAQRRVNAELKHPYLQHRAFEQYPFTIKAAIFLDYFLRLGFPRTKFWIFGHANQQLAHVNPKDVPLAVKWPLVGFWGACWLGLIAMIAVWSMLLLGF</sequence>
<dbReference type="OrthoDB" id="8685538at2"/>
<evidence type="ECO:0000313" key="2">
    <source>
        <dbReference type="EMBL" id="OZI36644.1"/>
    </source>
</evidence>
<keyword evidence="1" id="KW-1133">Transmembrane helix</keyword>
<reference evidence="2 3" key="1">
    <citation type="submission" date="2017-05" db="EMBL/GenBank/DDBJ databases">
        <title>Complete and WGS of Bordetella genogroups.</title>
        <authorList>
            <person name="Spilker T."/>
            <person name="LiPuma J."/>
        </authorList>
    </citation>
    <scope>NUCLEOTIDE SEQUENCE [LARGE SCALE GENOMIC DNA]</scope>
    <source>
        <strain evidence="2 3">AU17610</strain>
    </source>
</reference>
<gene>
    <name evidence="2" type="ORF">CEG14_16885</name>
</gene>
<organism evidence="2 3">
    <name type="scientific">Bordetella genomosp. 1</name>
    <dbReference type="NCBI Taxonomy" id="1395607"/>
    <lineage>
        <taxon>Bacteria</taxon>
        <taxon>Pseudomonadati</taxon>
        <taxon>Pseudomonadota</taxon>
        <taxon>Betaproteobacteria</taxon>
        <taxon>Burkholderiales</taxon>
        <taxon>Alcaligenaceae</taxon>
        <taxon>Bordetella</taxon>
    </lineage>
</organism>
<dbReference type="Proteomes" id="UP000217005">
    <property type="component" value="Unassembled WGS sequence"/>
</dbReference>
<keyword evidence="1" id="KW-0472">Membrane</keyword>
<feature type="transmembrane region" description="Helical" evidence="1">
    <location>
        <begin position="6"/>
        <end position="33"/>
    </location>
</feature>
<dbReference type="EMBL" id="NEVL01000003">
    <property type="protein sequence ID" value="OZI36644.1"/>
    <property type="molecule type" value="Genomic_DNA"/>
</dbReference>
<dbReference type="AlphaFoldDB" id="A0A261SGX2"/>
<proteinExistence type="predicted"/>
<dbReference type="RefSeq" id="WP_094827448.1">
    <property type="nucleotide sequence ID" value="NZ_NEVL01000003.1"/>
</dbReference>
<comment type="caution">
    <text evidence="2">The sequence shown here is derived from an EMBL/GenBank/DDBJ whole genome shotgun (WGS) entry which is preliminary data.</text>
</comment>
<name>A0A261SGX2_9BORD</name>
<evidence type="ECO:0000256" key="1">
    <source>
        <dbReference type="SAM" id="Phobius"/>
    </source>
</evidence>
<feature type="transmembrane region" description="Helical" evidence="1">
    <location>
        <begin position="104"/>
        <end position="126"/>
    </location>
</feature>
<keyword evidence="1" id="KW-0812">Transmembrane</keyword>
<protein>
    <submittedName>
        <fullName evidence="2">Uncharacterized protein</fullName>
    </submittedName>
</protein>
<evidence type="ECO:0000313" key="3">
    <source>
        <dbReference type="Proteomes" id="UP000217005"/>
    </source>
</evidence>